<evidence type="ECO:0000313" key="2">
    <source>
        <dbReference type="Proteomes" id="UP000239899"/>
    </source>
</evidence>
<comment type="caution">
    <text evidence="1">The sequence shown here is derived from an EMBL/GenBank/DDBJ whole genome shotgun (WGS) entry which is preliminary data.</text>
</comment>
<evidence type="ECO:0000313" key="1">
    <source>
        <dbReference type="EMBL" id="PRW57560.1"/>
    </source>
</evidence>
<reference evidence="1 2" key="1">
    <citation type="journal article" date="2018" name="Plant J.">
        <title>Genome sequences of Chlorella sorokiniana UTEX 1602 and Micractinium conductrix SAG 241.80: implications to maltose excretion by a green alga.</title>
        <authorList>
            <person name="Arriola M.B."/>
            <person name="Velmurugan N."/>
            <person name="Zhang Y."/>
            <person name="Plunkett M.H."/>
            <person name="Hondzo H."/>
            <person name="Barney B.M."/>
        </authorList>
    </citation>
    <scope>NUCLEOTIDE SEQUENCE [LARGE SCALE GENOMIC DNA]</scope>
    <source>
        <strain evidence="2">UTEX 1602</strain>
    </source>
</reference>
<accession>A0A2P6TU12</accession>
<protein>
    <submittedName>
        <fullName evidence="1">L-inducible nipa</fullName>
    </submittedName>
</protein>
<organism evidence="1 2">
    <name type="scientific">Chlorella sorokiniana</name>
    <name type="common">Freshwater green alga</name>
    <dbReference type="NCBI Taxonomy" id="3076"/>
    <lineage>
        <taxon>Eukaryota</taxon>
        <taxon>Viridiplantae</taxon>
        <taxon>Chlorophyta</taxon>
        <taxon>core chlorophytes</taxon>
        <taxon>Trebouxiophyceae</taxon>
        <taxon>Chlorellales</taxon>
        <taxon>Chlorellaceae</taxon>
        <taxon>Chlorella clade</taxon>
        <taxon>Chlorella</taxon>
    </lineage>
</organism>
<proteinExistence type="predicted"/>
<sequence>MLRATARLAPRLLPRAEAALGTRGMSMAGMKGYDDREAAEEMLFFKKEDEKLLRKLLSKVRSQAAQSDPHAAAGAYEAEKSQLKAIVGKYNISDADLKALIEWKHEIHH</sequence>
<dbReference type="EMBL" id="LHPG02000006">
    <property type="protein sequence ID" value="PRW57560.1"/>
    <property type="molecule type" value="Genomic_DNA"/>
</dbReference>
<dbReference type="STRING" id="3076.A0A2P6TU12"/>
<gene>
    <name evidence="1" type="ORF">C2E21_3614</name>
</gene>
<keyword evidence="2" id="KW-1185">Reference proteome</keyword>
<dbReference type="AlphaFoldDB" id="A0A2P6TU12"/>
<dbReference type="OrthoDB" id="511943at2759"/>
<dbReference type="Proteomes" id="UP000239899">
    <property type="component" value="Unassembled WGS sequence"/>
</dbReference>
<name>A0A2P6TU12_CHLSO</name>